<feature type="region of interest" description="Disordered" evidence="13">
    <location>
        <begin position="755"/>
        <end position="789"/>
    </location>
</feature>
<feature type="compositionally biased region" description="Polar residues" evidence="13">
    <location>
        <begin position="755"/>
        <end position="766"/>
    </location>
</feature>
<dbReference type="InterPro" id="IPR007012">
    <property type="entry name" value="PolA_pol_cen_dom"/>
</dbReference>
<dbReference type="FunFam" id="3.30.460.10:FF:000002">
    <property type="entry name" value="Poly(A) polymerase alpha, putative"/>
    <property type="match status" value="1"/>
</dbReference>
<dbReference type="EC" id="2.7.7.19" evidence="5"/>
<keyword evidence="12" id="KW-0539">Nucleus</keyword>
<evidence type="ECO:0000256" key="8">
    <source>
        <dbReference type="ARBA" id="ARBA00022723"/>
    </source>
</evidence>
<evidence type="ECO:0000256" key="3">
    <source>
        <dbReference type="ARBA" id="ARBA00004123"/>
    </source>
</evidence>
<dbReference type="GO" id="GO:0046872">
    <property type="term" value="F:metal ion binding"/>
    <property type="evidence" value="ECO:0007669"/>
    <property type="project" value="UniProtKB-KW"/>
</dbReference>
<dbReference type="GO" id="GO:1990817">
    <property type="term" value="F:poly(A) RNA polymerase activity"/>
    <property type="evidence" value="ECO:0007669"/>
    <property type="project" value="UniProtKB-EC"/>
</dbReference>
<evidence type="ECO:0000256" key="2">
    <source>
        <dbReference type="ARBA" id="ARBA00001946"/>
    </source>
</evidence>
<keyword evidence="18" id="KW-1185">Reference proteome</keyword>
<dbReference type="InterPro" id="IPR043519">
    <property type="entry name" value="NT_sf"/>
</dbReference>
<evidence type="ECO:0000256" key="5">
    <source>
        <dbReference type="ARBA" id="ARBA00012388"/>
    </source>
</evidence>
<keyword evidence="11" id="KW-0460">Magnesium</keyword>
<dbReference type="SUPFAM" id="SSF81301">
    <property type="entry name" value="Nucleotidyltransferase"/>
    <property type="match status" value="1"/>
</dbReference>
<sequence>MAAPLSTPSQQQHQQQPKQQQWGISAPISSACPSPLELQQTEELLKTLHDNRLFESEQEAAKRVIVLGKLDVMVKDFVYRVGKLKGFPDSLAKQAGGKIFTFGSYRLGVHSAGADIDTLCVFPRHVEREHFFTIMRDMLLERPEVTELTDVVEAFVPVIKMNFSGIPIDFVCARLAISQVPDDLELSDNNLLKGLDERCIRSVNGSRVTDEILRLVPNISTFRTALRAIKLWAKRRAIYSNIMGFLGGVAWAMLVARICQLYPNACASAIIGRFFRIFYQWEWPQPVLLKPMEDGPLQVRVWNPKLYPADKSHRMPIITPAYPSMCATHNVTDSTRSIMLTEFERSAELVEQSILLGEKSWQALFTKSNFFQDYRHYLQIVAGSSSSETQLKWHGLVESKLRQLVLKLEVVDMLQLAHPYIKGIDKIHYTLNDKEISEVKNGGSLQHRSFGVGEDSTTDENNNGTSTSSTHIQYMKAKMGWTDTEIDALIPFYTTGFYIGFVVAPFIRNGKGDRSGGDQGRPKLNLVWPTQDFLKMVKSWDGFDESTMSIELRNLKGSMLPADLMGKDKKLKRSQTKTKGNNSSSKNGSNGNAVDGGNPLMPKPENPNKKFRCDDDSPPIESSIIIIELLQSPSVQQDAALSNHALQYLRIKAIKVNQRLSEHWSSNIFLLLSFNQQGDVEAKVKLGTLLDGQLLEAMATTPGDHDPSFWKAILDKAEAEIWGKSLFDRWLSSALAPCLALVESDLLLRQKWNSSTSMNGKSGSNHQGEDNDDDNDDHKGDNTSTSGNDARHFRLLDAILACADDEEKPATDDDSKGQQQKRSRIKGDMCYLVGLMRLKGVGLDKDLSLAVMYFEKASKLGHDGASYQLAMMMEDQYTYPDLYDIDQSVALYEKMITSKRKKKTVGTSKSSSSSSLSTTASSSTAVASVGNGGILTLSGPDASALIKLARVYYEGNHQGESRNLDKAYQYARKVAESAGEKYCQFMVGDILLQRKDIQQSLFWLTQSGQQGFPLAIEALARVYFEGIPPLVKQDYELAHEWCLKGDDIWPSGLGYCQSCLGDMYRQGLGVPKDQMKSFEYYQKAASQQDAPQNYARYMLGELGDMLVRNIPVAKDYYQIAARDQYEPARQRLLEIETLEQQEQEQKAALQTSRKPWRIMSLFGGRRKLTT</sequence>
<feature type="compositionally biased region" description="Low complexity" evidence="13">
    <location>
        <begin position="10"/>
        <end position="23"/>
    </location>
</feature>
<dbReference type="InterPro" id="IPR007010">
    <property type="entry name" value="PolA_pol_RNA-bd_dom"/>
</dbReference>
<dbReference type="InterPro" id="IPR011068">
    <property type="entry name" value="NuclTrfase_I-like_C"/>
</dbReference>
<dbReference type="Gene3D" id="3.30.460.10">
    <property type="entry name" value="Beta Polymerase, domain 2"/>
    <property type="match status" value="1"/>
</dbReference>
<comment type="cofactor">
    <cofactor evidence="2">
        <name>Mg(2+)</name>
        <dbReference type="ChEBI" id="CHEBI:18420"/>
    </cofactor>
</comment>
<dbReference type="SUPFAM" id="SSF55003">
    <property type="entry name" value="PAP/Archaeal CCA-adding enzyme, C-terminal domain"/>
    <property type="match status" value="1"/>
</dbReference>
<proteinExistence type="inferred from homology"/>
<dbReference type="OrthoDB" id="412748at2759"/>
<evidence type="ECO:0000259" key="16">
    <source>
        <dbReference type="Pfam" id="PF20750"/>
    </source>
</evidence>
<comment type="similarity">
    <text evidence="4">Belongs to the poly(A) polymerase family.</text>
</comment>
<dbReference type="GO" id="GO:0031123">
    <property type="term" value="P:RNA 3'-end processing"/>
    <property type="evidence" value="ECO:0007669"/>
    <property type="project" value="InterPro"/>
</dbReference>
<dbReference type="InterPro" id="IPR011990">
    <property type="entry name" value="TPR-like_helical_dom_sf"/>
</dbReference>
<evidence type="ECO:0000256" key="9">
    <source>
        <dbReference type="ARBA" id="ARBA00022741"/>
    </source>
</evidence>
<dbReference type="SUPFAM" id="SSF81901">
    <property type="entry name" value="HCP-like"/>
    <property type="match status" value="2"/>
</dbReference>
<dbReference type="GO" id="GO:0005634">
    <property type="term" value="C:nucleus"/>
    <property type="evidence" value="ECO:0007669"/>
    <property type="project" value="UniProtKB-SubCell"/>
</dbReference>
<dbReference type="AlphaFoldDB" id="A0A163MRQ9"/>
<comment type="subcellular location">
    <subcellularLocation>
        <location evidence="3">Nucleus</location>
    </subcellularLocation>
</comment>
<gene>
    <name evidence="17" type="primary">ABSGL_13619.1 scaffold 14267</name>
</gene>
<feature type="region of interest" description="Disordered" evidence="13">
    <location>
        <begin position="444"/>
        <end position="468"/>
    </location>
</feature>
<dbReference type="PANTHER" id="PTHR10682:SF10">
    <property type="entry name" value="POLYNUCLEOTIDE ADENYLYLTRANSFERASE"/>
    <property type="match status" value="1"/>
</dbReference>
<dbReference type="InParanoid" id="A0A163MRQ9"/>
<evidence type="ECO:0000256" key="10">
    <source>
        <dbReference type="ARBA" id="ARBA00022840"/>
    </source>
</evidence>
<evidence type="ECO:0000313" key="18">
    <source>
        <dbReference type="Proteomes" id="UP000078561"/>
    </source>
</evidence>
<evidence type="ECO:0000256" key="7">
    <source>
        <dbReference type="ARBA" id="ARBA00022679"/>
    </source>
</evidence>
<dbReference type="STRING" id="4829.A0A163MRQ9"/>
<comment type="cofactor">
    <cofactor evidence="1">
        <name>Mn(2+)</name>
        <dbReference type="ChEBI" id="CHEBI:29035"/>
    </cofactor>
</comment>
<feature type="compositionally biased region" description="Polar residues" evidence="13">
    <location>
        <begin position="459"/>
        <end position="468"/>
    </location>
</feature>
<dbReference type="Pfam" id="PF04926">
    <property type="entry name" value="PAP_RNA-bind"/>
    <property type="match status" value="1"/>
</dbReference>
<feature type="domain" description="Poly(A) polymerase central" evidence="15">
    <location>
        <begin position="221"/>
        <end position="367"/>
    </location>
</feature>
<dbReference type="Gene3D" id="1.25.40.10">
    <property type="entry name" value="Tetratricopeptide repeat domain"/>
    <property type="match status" value="2"/>
</dbReference>
<feature type="compositionally biased region" description="Basic and acidic residues" evidence="13">
    <location>
        <begin position="606"/>
        <end position="615"/>
    </location>
</feature>
<dbReference type="GO" id="GO:0005524">
    <property type="term" value="F:ATP binding"/>
    <property type="evidence" value="ECO:0007669"/>
    <property type="project" value="UniProtKB-KW"/>
</dbReference>
<organism evidence="17">
    <name type="scientific">Absidia glauca</name>
    <name type="common">Pin mould</name>
    <dbReference type="NCBI Taxonomy" id="4829"/>
    <lineage>
        <taxon>Eukaryota</taxon>
        <taxon>Fungi</taxon>
        <taxon>Fungi incertae sedis</taxon>
        <taxon>Mucoromycota</taxon>
        <taxon>Mucoromycotina</taxon>
        <taxon>Mucoromycetes</taxon>
        <taxon>Mucorales</taxon>
        <taxon>Cunninghamellaceae</taxon>
        <taxon>Absidia</taxon>
    </lineage>
</organism>
<feature type="region of interest" description="Disordered" evidence="13">
    <location>
        <begin position="564"/>
        <end position="615"/>
    </location>
</feature>
<dbReference type="CDD" id="cd05402">
    <property type="entry name" value="NT_PAP_TUTase"/>
    <property type="match status" value="1"/>
</dbReference>
<feature type="domain" description="Poly(A) polymerase RNA-binding" evidence="14">
    <location>
        <begin position="369"/>
        <end position="569"/>
    </location>
</feature>
<name>A0A163MRQ9_ABSGL</name>
<keyword evidence="9" id="KW-0547">Nucleotide-binding</keyword>
<keyword evidence="10" id="KW-0067">ATP-binding</keyword>
<protein>
    <recommendedName>
        <fullName evidence="5">polynucleotide adenylyltransferase</fullName>
        <ecNumber evidence="5">2.7.7.19</ecNumber>
    </recommendedName>
</protein>
<evidence type="ECO:0000256" key="1">
    <source>
        <dbReference type="ARBA" id="ARBA00001936"/>
    </source>
</evidence>
<dbReference type="Pfam" id="PF20750">
    <property type="entry name" value="PAP_NTPase"/>
    <property type="match status" value="1"/>
</dbReference>
<dbReference type="InterPro" id="IPR006597">
    <property type="entry name" value="Sel1-like"/>
</dbReference>
<dbReference type="FunFam" id="1.10.1410.10:FF:000001">
    <property type="entry name" value="Putative poly(A) polymerase gamma"/>
    <property type="match status" value="1"/>
</dbReference>
<evidence type="ECO:0000259" key="15">
    <source>
        <dbReference type="Pfam" id="PF04928"/>
    </source>
</evidence>
<feature type="domain" description="Poly(A) polymerase nucleotidyltransferase" evidence="16">
    <location>
        <begin position="23"/>
        <end position="216"/>
    </location>
</feature>
<reference evidence="17" key="1">
    <citation type="submission" date="2016-04" db="EMBL/GenBank/DDBJ databases">
        <authorList>
            <person name="Evans L.H."/>
            <person name="Alamgir A."/>
            <person name="Owens N."/>
            <person name="Weber N.D."/>
            <person name="Virtaneva K."/>
            <person name="Barbian K."/>
            <person name="Babar A."/>
            <person name="Rosenke K."/>
        </authorList>
    </citation>
    <scope>NUCLEOTIDE SEQUENCE [LARGE SCALE GENOMIC DNA]</scope>
    <source>
        <strain evidence="17">CBS 101.48</strain>
    </source>
</reference>
<evidence type="ECO:0000313" key="17">
    <source>
        <dbReference type="EMBL" id="SAM07961.1"/>
    </source>
</evidence>
<accession>A0A163MRQ9</accession>
<evidence type="ECO:0000256" key="12">
    <source>
        <dbReference type="ARBA" id="ARBA00023242"/>
    </source>
</evidence>
<keyword evidence="6" id="KW-0507">mRNA processing</keyword>
<evidence type="ECO:0000256" key="6">
    <source>
        <dbReference type="ARBA" id="ARBA00022664"/>
    </source>
</evidence>
<dbReference type="EMBL" id="LT554871">
    <property type="protein sequence ID" value="SAM07961.1"/>
    <property type="molecule type" value="Genomic_DNA"/>
</dbReference>
<keyword evidence="7" id="KW-0808">Transferase</keyword>
<dbReference type="Gene3D" id="3.30.70.590">
    <property type="entry name" value="Poly(A) polymerase predicted RNA binding domain"/>
    <property type="match status" value="1"/>
</dbReference>
<dbReference type="InterPro" id="IPR048840">
    <property type="entry name" value="PolA_pol_NTPase"/>
</dbReference>
<dbReference type="GO" id="GO:0006397">
    <property type="term" value="P:mRNA processing"/>
    <property type="evidence" value="ECO:0007669"/>
    <property type="project" value="UniProtKB-KW"/>
</dbReference>
<dbReference type="PANTHER" id="PTHR10682">
    <property type="entry name" value="POLY A POLYMERASE"/>
    <property type="match status" value="1"/>
</dbReference>
<dbReference type="Pfam" id="PF08238">
    <property type="entry name" value="Sel1"/>
    <property type="match status" value="6"/>
</dbReference>
<dbReference type="Proteomes" id="UP000078561">
    <property type="component" value="Unassembled WGS sequence"/>
</dbReference>
<dbReference type="Pfam" id="PF04928">
    <property type="entry name" value="PAP_central"/>
    <property type="match status" value="1"/>
</dbReference>
<keyword evidence="8" id="KW-0479">Metal-binding</keyword>
<dbReference type="GO" id="GO:0003723">
    <property type="term" value="F:RNA binding"/>
    <property type="evidence" value="ECO:0007669"/>
    <property type="project" value="InterPro"/>
</dbReference>
<dbReference type="SUPFAM" id="SSF81631">
    <property type="entry name" value="PAP/OAS1 substrate-binding domain"/>
    <property type="match status" value="1"/>
</dbReference>
<feature type="compositionally biased region" description="Low complexity" evidence="13">
    <location>
        <begin position="577"/>
        <end position="592"/>
    </location>
</feature>
<feature type="region of interest" description="Disordered" evidence="13">
    <location>
        <begin position="1"/>
        <end position="23"/>
    </location>
</feature>
<evidence type="ECO:0000256" key="13">
    <source>
        <dbReference type="SAM" id="MobiDB-lite"/>
    </source>
</evidence>
<dbReference type="Gene3D" id="1.10.1410.10">
    <property type="match status" value="1"/>
</dbReference>
<dbReference type="SMART" id="SM00671">
    <property type="entry name" value="SEL1"/>
    <property type="match status" value="6"/>
</dbReference>
<evidence type="ECO:0000256" key="4">
    <source>
        <dbReference type="ARBA" id="ARBA00010912"/>
    </source>
</evidence>
<evidence type="ECO:0000259" key="14">
    <source>
        <dbReference type="Pfam" id="PF04926"/>
    </source>
</evidence>
<evidence type="ECO:0000256" key="11">
    <source>
        <dbReference type="ARBA" id="ARBA00022842"/>
    </source>
</evidence>